<dbReference type="PANTHER" id="PTHR19229">
    <property type="entry name" value="ATP-BINDING CASSETTE TRANSPORTER SUBFAMILY A ABCA"/>
    <property type="match status" value="1"/>
</dbReference>
<evidence type="ECO:0000256" key="6">
    <source>
        <dbReference type="ARBA" id="ARBA00022840"/>
    </source>
</evidence>
<gene>
    <name evidence="10" type="primary">SmABCA5</name>
    <name evidence="10" type="ORF">SELMODRAFT_174006</name>
</gene>
<dbReference type="Gramene" id="EFJ24437">
    <property type="protein sequence ID" value="EFJ24437"/>
    <property type="gene ID" value="SELMODRAFT_174006"/>
</dbReference>
<dbReference type="Pfam" id="PF00005">
    <property type="entry name" value="ABC_tran"/>
    <property type="match status" value="1"/>
</dbReference>
<dbReference type="EMBL" id="GL377589">
    <property type="protein sequence ID" value="EFJ24437.1"/>
    <property type="molecule type" value="Genomic_DNA"/>
</dbReference>
<dbReference type="KEGG" id="smo:SELMODRAFT_174006"/>
<evidence type="ECO:0000313" key="11">
    <source>
        <dbReference type="Proteomes" id="UP000001514"/>
    </source>
</evidence>
<dbReference type="Gene3D" id="3.40.50.300">
    <property type="entry name" value="P-loop containing nucleotide triphosphate hydrolases"/>
    <property type="match status" value="1"/>
</dbReference>
<evidence type="ECO:0000256" key="2">
    <source>
        <dbReference type="ARBA" id="ARBA00008526"/>
    </source>
</evidence>
<evidence type="ECO:0000256" key="8">
    <source>
        <dbReference type="ARBA" id="ARBA00023136"/>
    </source>
</evidence>
<dbReference type="OMA" id="LRRDMWK"/>
<evidence type="ECO:0000256" key="3">
    <source>
        <dbReference type="ARBA" id="ARBA00022448"/>
    </source>
</evidence>
<keyword evidence="3" id="KW-0813">Transport</keyword>
<organism evidence="11">
    <name type="scientific">Selaginella moellendorffii</name>
    <name type="common">Spikemoss</name>
    <dbReference type="NCBI Taxonomy" id="88036"/>
    <lineage>
        <taxon>Eukaryota</taxon>
        <taxon>Viridiplantae</taxon>
        <taxon>Streptophyta</taxon>
        <taxon>Embryophyta</taxon>
        <taxon>Tracheophyta</taxon>
        <taxon>Lycopodiopsida</taxon>
        <taxon>Selaginellales</taxon>
        <taxon>Selaginellaceae</taxon>
        <taxon>Selaginella</taxon>
    </lineage>
</organism>
<keyword evidence="4" id="KW-0812">Transmembrane</keyword>
<evidence type="ECO:0000313" key="10">
    <source>
        <dbReference type="EMBL" id="EFJ24437.1"/>
    </source>
</evidence>
<dbReference type="GO" id="GO:0005524">
    <property type="term" value="F:ATP binding"/>
    <property type="evidence" value="ECO:0007669"/>
    <property type="project" value="UniProtKB-KW"/>
</dbReference>
<keyword evidence="7" id="KW-1133">Transmembrane helix</keyword>
<keyword evidence="6 10" id="KW-0067">ATP-binding</keyword>
<evidence type="ECO:0000259" key="9">
    <source>
        <dbReference type="PROSITE" id="PS50893"/>
    </source>
</evidence>
<evidence type="ECO:0000256" key="1">
    <source>
        <dbReference type="ARBA" id="ARBA00004141"/>
    </source>
</evidence>
<keyword evidence="8" id="KW-0472">Membrane</keyword>
<evidence type="ECO:0000256" key="7">
    <source>
        <dbReference type="ARBA" id="ARBA00022989"/>
    </source>
</evidence>
<dbReference type="PROSITE" id="PS50893">
    <property type="entry name" value="ABC_TRANSPORTER_2"/>
    <property type="match status" value="1"/>
</dbReference>
<comment type="subcellular location">
    <subcellularLocation>
        <location evidence="1">Membrane</location>
        <topology evidence="1">Multi-pass membrane protein</topology>
    </subcellularLocation>
</comment>
<dbReference type="GO" id="GO:0140359">
    <property type="term" value="F:ABC-type transporter activity"/>
    <property type="evidence" value="ECO:0007669"/>
    <property type="project" value="InterPro"/>
</dbReference>
<dbReference type="GO" id="GO:0016887">
    <property type="term" value="F:ATP hydrolysis activity"/>
    <property type="evidence" value="ECO:0007669"/>
    <property type="project" value="InterPro"/>
</dbReference>
<evidence type="ECO:0000256" key="5">
    <source>
        <dbReference type="ARBA" id="ARBA00022741"/>
    </source>
</evidence>
<keyword evidence="5" id="KW-0547">Nucleotide-binding</keyword>
<dbReference type="InParanoid" id="D8RT28"/>
<reference evidence="10 11" key="1">
    <citation type="journal article" date="2011" name="Science">
        <title>The Selaginella genome identifies genetic changes associated with the evolution of vascular plants.</title>
        <authorList>
            <person name="Banks J.A."/>
            <person name="Nishiyama T."/>
            <person name="Hasebe M."/>
            <person name="Bowman J.L."/>
            <person name="Gribskov M."/>
            <person name="dePamphilis C."/>
            <person name="Albert V.A."/>
            <person name="Aono N."/>
            <person name="Aoyama T."/>
            <person name="Ambrose B.A."/>
            <person name="Ashton N.W."/>
            <person name="Axtell M.J."/>
            <person name="Barker E."/>
            <person name="Barker M.S."/>
            <person name="Bennetzen J.L."/>
            <person name="Bonawitz N.D."/>
            <person name="Chapple C."/>
            <person name="Cheng C."/>
            <person name="Correa L.G."/>
            <person name="Dacre M."/>
            <person name="DeBarry J."/>
            <person name="Dreyer I."/>
            <person name="Elias M."/>
            <person name="Engstrom E.M."/>
            <person name="Estelle M."/>
            <person name="Feng L."/>
            <person name="Finet C."/>
            <person name="Floyd S.K."/>
            <person name="Frommer W.B."/>
            <person name="Fujita T."/>
            <person name="Gramzow L."/>
            <person name="Gutensohn M."/>
            <person name="Harholt J."/>
            <person name="Hattori M."/>
            <person name="Heyl A."/>
            <person name="Hirai T."/>
            <person name="Hiwatashi Y."/>
            <person name="Ishikawa M."/>
            <person name="Iwata M."/>
            <person name="Karol K.G."/>
            <person name="Koehler B."/>
            <person name="Kolukisaoglu U."/>
            <person name="Kubo M."/>
            <person name="Kurata T."/>
            <person name="Lalonde S."/>
            <person name="Li K."/>
            <person name="Li Y."/>
            <person name="Litt A."/>
            <person name="Lyons E."/>
            <person name="Manning G."/>
            <person name="Maruyama T."/>
            <person name="Michael T.P."/>
            <person name="Mikami K."/>
            <person name="Miyazaki S."/>
            <person name="Morinaga S."/>
            <person name="Murata T."/>
            <person name="Mueller-Roeber B."/>
            <person name="Nelson D.R."/>
            <person name="Obara M."/>
            <person name="Oguri Y."/>
            <person name="Olmstead R.G."/>
            <person name="Onodera N."/>
            <person name="Petersen B.L."/>
            <person name="Pils B."/>
            <person name="Prigge M."/>
            <person name="Rensing S.A."/>
            <person name="Riano-Pachon D.M."/>
            <person name="Roberts A.W."/>
            <person name="Sato Y."/>
            <person name="Scheller H.V."/>
            <person name="Schulz B."/>
            <person name="Schulz C."/>
            <person name="Shakirov E.V."/>
            <person name="Shibagaki N."/>
            <person name="Shinohara N."/>
            <person name="Shippen D.E."/>
            <person name="Soerensen I."/>
            <person name="Sotooka R."/>
            <person name="Sugimoto N."/>
            <person name="Sugita M."/>
            <person name="Sumikawa N."/>
            <person name="Tanurdzic M."/>
            <person name="Theissen G."/>
            <person name="Ulvskov P."/>
            <person name="Wakazuki S."/>
            <person name="Weng J.K."/>
            <person name="Willats W.W."/>
            <person name="Wipf D."/>
            <person name="Wolf P.G."/>
            <person name="Yang L."/>
            <person name="Zimmer A.D."/>
            <person name="Zhu Q."/>
            <person name="Mitros T."/>
            <person name="Hellsten U."/>
            <person name="Loque D."/>
            <person name="Otillar R."/>
            <person name="Salamov A."/>
            <person name="Schmutz J."/>
            <person name="Shapiro H."/>
            <person name="Lindquist E."/>
            <person name="Lucas S."/>
            <person name="Rokhsar D."/>
            <person name="Grigoriev I.V."/>
        </authorList>
    </citation>
    <scope>NUCLEOTIDE SEQUENCE [LARGE SCALE GENOMIC DNA]</scope>
</reference>
<dbReference type="eggNOG" id="KOG0059">
    <property type="taxonomic scope" value="Eukaryota"/>
</dbReference>
<keyword evidence="11" id="KW-1185">Reference proteome</keyword>
<accession>D8RT28</accession>
<dbReference type="InterPro" id="IPR027417">
    <property type="entry name" value="P-loop_NTPase"/>
</dbReference>
<dbReference type="SMART" id="SM00382">
    <property type="entry name" value="AAA"/>
    <property type="match status" value="1"/>
</dbReference>
<evidence type="ECO:0000256" key="4">
    <source>
        <dbReference type="ARBA" id="ARBA00022692"/>
    </source>
</evidence>
<dbReference type="InterPro" id="IPR026082">
    <property type="entry name" value="ABCA"/>
</dbReference>
<dbReference type="SUPFAM" id="SSF52540">
    <property type="entry name" value="P-loop containing nucleoside triphosphate hydrolases"/>
    <property type="match status" value="1"/>
</dbReference>
<protein>
    <submittedName>
        <fullName evidence="10">ATP-binding cassette transporter</fullName>
    </submittedName>
</protein>
<dbReference type="HOGENOM" id="CLU_000604_1_2_1"/>
<proteinExistence type="inferred from homology"/>
<dbReference type="InterPro" id="IPR003439">
    <property type="entry name" value="ABC_transporter-like_ATP-bd"/>
</dbReference>
<dbReference type="CDD" id="cd03263">
    <property type="entry name" value="ABC_subfamily_A"/>
    <property type="match status" value="1"/>
</dbReference>
<dbReference type="GO" id="GO:0016020">
    <property type="term" value="C:membrane"/>
    <property type="evidence" value="ECO:0007669"/>
    <property type="project" value="UniProtKB-SubCell"/>
</dbReference>
<dbReference type="Proteomes" id="UP000001514">
    <property type="component" value="Unassembled WGS sequence"/>
</dbReference>
<dbReference type="InterPro" id="IPR003593">
    <property type="entry name" value="AAA+_ATPase"/>
</dbReference>
<dbReference type="FunFam" id="3.40.50.300:FF:000335">
    <property type="entry name" value="ATP binding cassette subfamily A member 5"/>
    <property type="match status" value="1"/>
</dbReference>
<dbReference type="PROSITE" id="PS00211">
    <property type="entry name" value="ABC_TRANSPORTER_1"/>
    <property type="match status" value="1"/>
</dbReference>
<comment type="similarity">
    <text evidence="2">Belongs to the ABC transporter superfamily. ABCA family. CPR flippase (TC 3.A.1.211) subfamily.</text>
</comment>
<dbReference type="InterPro" id="IPR017871">
    <property type="entry name" value="ABC_transporter-like_CS"/>
</dbReference>
<sequence length="254" mass="27985">MSKSYKRGTALREVSVTMNNGEVFVLLGHNGAGKSTLINVLTGLTDATYGEAYFRGYSFSTDMAQIQAVCGICPQFDALWDELNAEEHLYVCAAMQGLHGKYAAEEIKRVLAAVDLSEEGKNMTTTFSGGMKRRLSVCMSVLGDRRKLIFLDEPTTGVDTINKKRIWELIEKVKEEKIVVLTTHNMEEADALGDKIAILHQGTLKAVGSSLFLKNRYSNGYTLTVVMQKDDHESSETIASLIKRAAPDATLVYS</sequence>
<dbReference type="AlphaFoldDB" id="D8RT28"/>
<name>D8RT28_SELML</name>
<feature type="domain" description="ABC transporter" evidence="9">
    <location>
        <begin position="1"/>
        <end position="226"/>
    </location>
</feature>